<gene>
    <name evidence="2" type="ORF">IAC52_02540</name>
</gene>
<dbReference type="InterPro" id="IPR038475">
    <property type="entry name" value="RecG_C_sf"/>
</dbReference>
<dbReference type="EMBL" id="DVMV01000017">
    <property type="protein sequence ID" value="HIU45157.1"/>
    <property type="molecule type" value="Genomic_DNA"/>
</dbReference>
<dbReference type="InterPro" id="IPR007421">
    <property type="entry name" value="Schlafen_AlbA_2_dom"/>
</dbReference>
<accession>A0A9D1S3A3</accession>
<dbReference type="Pfam" id="PF13749">
    <property type="entry name" value="HATPase_c_4"/>
    <property type="match status" value="1"/>
</dbReference>
<dbReference type="Proteomes" id="UP000824070">
    <property type="component" value="Unassembled WGS sequence"/>
</dbReference>
<dbReference type="PANTHER" id="PTHR30595:SF6">
    <property type="entry name" value="SCHLAFEN ALBA-2 DOMAIN-CONTAINING PROTEIN"/>
    <property type="match status" value="1"/>
</dbReference>
<sequence length="452" mass="49403">MELKRASDRLPLSFWETYSSFANTDGGTIYLGIEERKGAGNLVVGVKNVEEMRRAIISTANNPSKVSCNLLSNESFSTIDINGKAVLAVSIPAAKRGQRPVYLDANPFLSYKRVGDADQLLSKIEAISMLSDSSMGSFDLGSSGLTKDCLSQRSCESYRERYRLAHPDHPLTRVGDEEFFKAVGAMREEDGKEVLTNAGLLCFGCRESIKRIYPSYSLDFQIKDEGEAKWRHRLSSDDLSFSGNIYDFFEGTMSALRPLLPSPYYLSGDSDLGPAKVYLAVQEAMLNALFNADYLLPNSVRVVFEYKRISIENSGKLRIPLPLAIKGGHSDPRNAGVAQIFRSVGLGDKAGSGIPTMFLNLKEVGNLAPIYTQSSEPISTTITINFGKAVGKESEEILAYLASHQEGASSSELCGYLGLSRYKVGECLEALSSNGLIKDNGKSTKGKIYFLA</sequence>
<proteinExistence type="predicted"/>
<protein>
    <submittedName>
        <fullName evidence="2">DNA binding domain-containing protein</fullName>
    </submittedName>
</protein>
<dbReference type="Pfam" id="PF04326">
    <property type="entry name" value="SLFN_AlbA_2"/>
    <property type="match status" value="1"/>
</dbReference>
<dbReference type="Gene3D" id="3.30.565.60">
    <property type="match status" value="1"/>
</dbReference>
<organism evidence="2 3">
    <name type="scientific">Candidatus Alloenteromonas pullicola</name>
    <dbReference type="NCBI Taxonomy" id="2840784"/>
    <lineage>
        <taxon>Bacteria</taxon>
        <taxon>Bacillati</taxon>
        <taxon>Bacillota</taxon>
        <taxon>Bacillota incertae sedis</taxon>
        <taxon>Candidatus Alloenteromonas</taxon>
    </lineage>
</organism>
<feature type="domain" description="Schlafen AlbA-2" evidence="1">
    <location>
        <begin position="7"/>
        <end position="120"/>
    </location>
</feature>
<dbReference type="PANTHER" id="PTHR30595">
    <property type="entry name" value="GLPR-RELATED TRANSCRIPTIONAL REPRESSOR"/>
    <property type="match status" value="1"/>
</dbReference>
<evidence type="ECO:0000259" key="1">
    <source>
        <dbReference type="Pfam" id="PF04326"/>
    </source>
</evidence>
<dbReference type="AlphaFoldDB" id="A0A9D1S3A3"/>
<evidence type="ECO:0000313" key="2">
    <source>
        <dbReference type="EMBL" id="HIU45157.1"/>
    </source>
</evidence>
<evidence type="ECO:0000313" key="3">
    <source>
        <dbReference type="Proteomes" id="UP000824070"/>
    </source>
</evidence>
<name>A0A9D1S3A3_9FIRM</name>
<dbReference type="Gene3D" id="3.30.950.30">
    <property type="entry name" value="Schlafen, AAA domain"/>
    <property type="match status" value="1"/>
</dbReference>
<dbReference type="InterPro" id="IPR038461">
    <property type="entry name" value="Schlafen_AlbA_2_dom_sf"/>
</dbReference>
<reference evidence="2" key="1">
    <citation type="submission" date="2020-10" db="EMBL/GenBank/DDBJ databases">
        <authorList>
            <person name="Gilroy R."/>
        </authorList>
    </citation>
    <scope>NUCLEOTIDE SEQUENCE</scope>
    <source>
        <strain evidence="2">ChiGjej1B1-22543</strain>
    </source>
</reference>
<comment type="caution">
    <text evidence="2">The sequence shown here is derived from an EMBL/GenBank/DDBJ whole genome shotgun (WGS) entry which is preliminary data.</text>
</comment>
<reference evidence="2" key="2">
    <citation type="journal article" date="2021" name="PeerJ">
        <title>Extensive microbial diversity within the chicken gut microbiome revealed by metagenomics and culture.</title>
        <authorList>
            <person name="Gilroy R."/>
            <person name="Ravi A."/>
            <person name="Getino M."/>
            <person name="Pursley I."/>
            <person name="Horton D.L."/>
            <person name="Alikhan N.F."/>
            <person name="Baker D."/>
            <person name="Gharbi K."/>
            <person name="Hall N."/>
            <person name="Watson M."/>
            <person name="Adriaenssens E.M."/>
            <person name="Foster-Nyarko E."/>
            <person name="Jarju S."/>
            <person name="Secka A."/>
            <person name="Antonio M."/>
            <person name="Oren A."/>
            <person name="Chaudhuri R.R."/>
            <person name="La Ragione R."/>
            <person name="Hildebrand F."/>
            <person name="Pallen M.J."/>
        </authorList>
    </citation>
    <scope>NUCLEOTIDE SEQUENCE</scope>
    <source>
        <strain evidence="2">ChiGjej1B1-22543</strain>
    </source>
</reference>